<evidence type="ECO:0000256" key="6">
    <source>
        <dbReference type="ARBA" id="ARBA00022989"/>
    </source>
</evidence>
<evidence type="ECO:0000313" key="9">
    <source>
        <dbReference type="EMBL" id="MBR0577267.1"/>
    </source>
</evidence>
<dbReference type="Pfam" id="PF00535">
    <property type="entry name" value="Glycos_transf_2"/>
    <property type="match status" value="1"/>
</dbReference>
<comment type="caution">
    <text evidence="9">The sequence shown here is derived from an EMBL/GenBank/DDBJ whole genome shotgun (WGS) entry which is preliminary data.</text>
</comment>
<keyword evidence="3" id="KW-0808">Transferase</keyword>
<evidence type="ECO:0000313" key="10">
    <source>
        <dbReference type="Proteomes" id="UP000675379"/>
    </source>
</evidence>
<evidence type="ECO:0000259" key="8">
    <source>
        <dbReference type="Pfam" id="PF00535"/>
    </source>
</evidence>
<dbReference type="GO" id="GO:0005886">
    <property type="term" value="C:plasma membrane"/>
    <property type="evidence" value="ECO:0007669"/>
    <property type="project" value="TreeGrafter"/>
</dbReference>
<dbReference type="Proteomes" id="UP000675379">
    <property type="component" value="Unassembled WGS sequence"/>
</dbReference>
<dbReference type="InterPro" id="IPR029044">
    <property type="entry name" value="Nucleotide-diphossugar_trans"/>
</dbReference>
<keyword evidence="5" id="KW-0448">Lipopolysaccharide biosynthesis</keyword>
<keyword evidence="10" id="KW-1185">Reference proteome</keyword>
<dbReference type="PANTHER" id="PTHR48090:SF3">
    <property type="entry name" value="UNDECAPRENYL-PHOSPHATE 4-DEOXY-4-FORMAMIDO-L-ARABINOSE TRANSFERASE"/>
    <property type="match status" value="1"/>
</dbReference>
<dbReference type="GO" id="GO:0009103">
    <property type="term" value="P:lipopolysaccharide biosynthetic process"/>
    <property type="evidence" value="ECO:0007669"/>
    <property type="project" value="UniProtKB-KW"/>
</dbReference>
<evidence type="ECO:0000256" key="4">
    <source>
        <dbReference type="ARBA" id="ARBA00022692"/>
    </source>
</evidence>
<evidence type="ECO:0000256" key="7">
    <source>
        <dbReference type="ARBA" id="ARBA00023136"/>
    </source>
</evidence>
<evidence type="ECO:0000256" key="5">
    <source>
        <dbReference type="ARBA" id="ARBA00022985"/>
    </source>
</evidence>
<reference evidence="9" key="1">
    <citation type="submission" date="2021-04" db="EMBL/GenBank/DDBJ databases">
        <title>Proteiniclasticum sedimins sp. nov., an obligate anaerobic bacterium isolated from anaerobic sludge.</title>
        <authorList>
            <person name="Liu J."/>
        </authorList>
    </citation>
    <scope>NUCLEOTIDE SEQUENCE</scope>
    <source>
        <strain evidence="9">BAD-10</strain>
    </source>
</reference>
<keyword evidence="1" id="KW-1003">Cell membrane</keyword>
<dbReference type="CDD" id="cd04179">
    <property type="entry name" value="DPM_DPG-synthase_like"/>
    <property type="match status" value="1"/>
</dbReference>
<dbReference type="Gene3D" id="3.90.550.10">
    <property type="entry name" value="Spore Coat Polysaccharide Biosynthesis Protein SpsA, Chain A"/>
    <property type="match status" value="1"/>
</dbReference>
<dbReference type="PANTHER" id="PTHR48090">
    <property type="entry name" value="UNDECAPRENYL-PHOSPHATE 4-DEOXY-4-FORMAMIDO-L-ARABINOSE TRANSFERASE-RELATED"/>
    <property type="match status" value="1"/>
</dbReference>
<dbReference type="GO" id="GO:0099621">
    <property type="term" value="F:undecaprenyl-phosphate 4-deoxy-4-formamido-L-arabinose transferase activity"/>
    <property type="evidence" value="ECO:0007669"/>
    <property type="project" value="TreeGrafter"/>
</dbReference>
<dbReference type="InterPro" id="IPR001173">
    <property type="entry name" value="Glyco_trans_2-like"/>
</dbReference>
<evidence type="ECO:0000256" key="3">
    <source>
        <dbReference type="ARBA" id="ARBA00022679"/>
    </source>
</evidence>
<organism evidence="9 10">
    <name type="scientific">Proteiniclasticum sediminis</name>
    <dbReference type="NCBI Taxonomy" id="2804028"/>
    <lineage>
        <taxon>Bacteria</taxon>
        <taxon>Bacillati</taxon>
        <taxon>Bacillota</taxon>
        <taxon>Clostridia</taxon>
        <taxon>Eubacteriales</taxon>
        <taxon>Clostridiaceae</taxon>
        <taxon>Proteiniclasticum</taxon>
    </lineage>
</organism>
<keyword evidence="4" id="KW-0812">Transmembrane</keyword>
<name>A0A941CRB2_9CLOT</name>
<dbReference type="EMBL" id="JAGSCS010000024">
    <property type="protein sequence ID" value="MBR0577267.1"/>
    <property type="molecule type" value="Genomic_DNA"/>
</dbReference>
<protein>
    <submittedName>
        <fullName evidence="9">Glycosyltransferase family 2 protein</fullName>
    </submittedName>
</protein>
<proteinExistence type="predicted"/>
<dbReference type="SUPFAM" id="SSF53448">
    <property type="entry name" value="Nucleotide-diphospho-sugar transferases"/>
    <property type="match status" value="1"/>
</dbReference>
<evidence type="ECO:0000256" key="1">
    <source>
        <dbReference type="ARBA" id="ARBA00022475"/>
    </source>
</evidence>
<sequence>MEYSVVVPVYNSKATLRQLVQELEDFFREWSFSFEIILVDDGSTDGSAEEIRMLAARKDYIQKIYLPSNMGQQRALFTGLLQAKGDWVLTMDDDLQHDIREVPKLIAQAKMGYDLVFGIYGDYGSKGLRAFGSKLVGQFFRWRYPSFSNLRVSSFRLISRQLYHHLEDRGDRFSYLSAELLLHAQHVANVPVSRRERVYGKSGYNLKKCAVLYTQLWYNYGVKCLVLRGRKRHEEENTNGWSGQLPEKCHSADEVHGVRSGGCGL</sequence>
<accession>A0A941CRB2</accession>
<gene>
    <name evidence="9" type="ORF">KCG48_13175</name>
</gene>
<keyword evidence="7" id="KW-0472">Membrane</keyword>
<dbReference type="AlphaFoldDB" id="A0A941CRB2"/>
<evidence type="ECO:0000256" key="2">
    <source>
        <dbReference type="ARBA" id="ARBA00022676"/>
    </source>
</evidence>
<dbReference type="RefSeq" id="WP_211802682.1">
    <property type="nucleotide sequence ID" value="NZ_JAGSCS010000024.1"/>
</dbReference>
<keyword evidence="2" id="KW-0328">Glycosyltransferase</keyword>
<feature type="domain" description="Glycosyltransferase 2-like" evidence="8">
    <location>
        <begin position="4"/>
        <end position="142"/>
    </location>
</feature>
<dbReference type="InterPro" id="IPR050256">
    <property type="entry name" value="Glycosyltransferase_2"/>
</dbReference>
<keyword evidence="6" id="KW-1133">Transmembrane helix</keyword>